<evidence type="ECO:0000313" key="2">
    <source>
        <dbReference type="EMBL" id="RDJ22502.1"/>
    </source>
</evidence>
<dbReference type="InterPro" id="IPR002477">
    <property type="entry name" value="Peptidoglycan-bd-like"/>
</dbReference>
<accession>A0A370L2P4</accession>
<name>A0A370L2P4_9HYPH</name>
<reference evidence="3" key="1">
    <citation type="submission" date="2018-07" db="EMBL/GenBank/DDBJ databases">
        <authorList>
            <person name="Safronova V.I."/>
            <person name="Chirak E.R."/>
            <person name="Sazanova A.L."/>
        </authorList>
    </citation>
    <scope>NUCLEOTIDE SEQUENCE [LARGE SCALE GENOMIC DNA]</scope>
    <source>
        <strain evidence="3">RCAM04685</strain>
    </source>
</reference>
<dbReference type="OrthoDB" id="1262040at2"/>
<protein>
    <submittedName>
        <fullName evidence="2">Peptidoglycan-binding protein</fullName>
    </submittedName>
</protein>
<dbReference type="InterPro" id="IPR036366">
    <property type="entry name" value="PGBDSf"/>
</dbReference>
<evidence type="ECO:0000259" key="1">
    <source>
        <dbReference type="Pfam" id="PF01471"/>
    </source>
</evidence>
<keyword evidence="3" id="KW-1185">Reference proteome</keyword>
<organism evidence="2 3">
    <name type="scientific">Bosea caraganae</name>
    <dbReference type="NCBI Taxonomy" id="2763117"/>
    <lineage>
        <taxon>Bacteria</taxon>
        <taxon>Pseudomonadati</taxon>
        <taxon>Pseudomonadota</taxon>
        <taxon>Alphaproteobacteria</taxon>
        <taxon>Hyphomicrobiales</taxon>
        <taxon>Boseaceae</taxon>
        <taxon>Bosea</taxon>
    </lineage>
</organism>
<feature type="domain" description="Peptidoglycan binding-like" evidence="1">
    <location>
        <begin position="32"/>
        <end position="89"/>
    </location>
</feature>
<proteinExistence type="predicted"/>
<dbReference type="Gene3D" id="1.10.101.10">
    <property type="entry name" value="PGBD-like superfamily/PGBD"/>
    <property type="match status" value="1"/>
</dbReference>
<gene>
    <name evidence="2" type="ORF">DWE98_18855</name>
</gene>
<dbReference type="Proteomes" id="UP000255207">
    <property type="component" value="Unassembled WGS sequence"/>
</dbReference>
<dbReference type="RefSeq" id="WP_114830831.1">
    <property type="nucleotide sequence ID" value="NZ_QQTO01000005.1"/>
</dbReference>
<dbReference type="InterPro" id="IPR036365">
    <property type="entry name" value="PGBD-like_sf"/>
</dbReference>
<dbReference type="AlphaFoldDB" id="A0A370L2P4"/>
<sequence>MATLAHPPFASSQRIRNAAQNNPPMRPGEPDHKAVTVLQQAIMAAGFPLEMGADGTFASRTATAVRLVQARFQLSRDSGHAGREVINALDKALAGGLRPPLTVVGAKLSLMLQRTKMSHPQKLAPYFERAGELLSEFELEITRVDKQLPHLDFHGTLDPGSPGDIQSIREASEKQTPGHSNVLRVIFADFVPRAPPFFGLTEGRKRTGMNVPDFILLNTAVLRDDKATLLHEMIHAALGFDGEDPDPTSIASQGSSRTVFKFEHAAAMSVAFFSSKKE</sequence>
<dbReference type="SUPFAM" id="SSF47090">
    <property type="entry name" value="PGBD-like"/>
    <property type="match status" value="1"/>
</dbReference>
<comment type="caution">
    <text evidence="2">The sequence shown here is derived from an EMBL/GenBank/DDBJ whole genome shotgun (WGS) entry which is preliminary data.</text>
</comment>
<dbReference type="EMBL" id="QQTP01000010">
    <property type="protein sequence ID" value="RDJ22502.1"/>
    <property type="molecule type" value="Genomic_DNA"/>
</dbReference>
<dbReference type="Pfam" id="PF01471">
    <property type="entry name" value="PG_binding_1"/>
    <property type="match status" value="1"/>
</dbReference>
<evidence type="ECO:0000313" key="3">
    <source>
        <dbReference type="Proteomes" id="UP000255207"/>
    </source>
</evidence>